<evidence type="ECO:0000313" key="4">
    <source>
        <dbReference type="Proteomes" id="UP001260872"/>
    </source>
</evidence>
<dbReference type="InterPro" id="IPR029044">
    <property type="entry name" value="Nucleotide-diphossugar_trans"/>
</dbReference>
<dbReference type="Pfam" id="PF12804">
    <property type="entry name" value="NTP_transf_3"/>
    <property type="match status" value="1"/>
</dbReference>
<feature type="domain" description="MobA-like NTP transferase" evidence="2">
    <location>
        <begin position="58"/>
        <end position="198"/>
    </location>
</feature>
<protein>
    <submittedName>
        <fullName evidence="3">NTP transferase domain-containing protein</fullName>
    </submittedName>
</protein>
<name>A0ABU1FRI2_9MICC</name>
<dbReference type="RefSeq" id="WP_310536618.1">
    <property type="nucleotide sequence ID" value="NZ_BAAAOC010000092.1"/>
</dbReference>
<dbReference type="InterPro" id="IPR025877">
    <property type="entry name" value="MobA-like_NTP_Trfase"/>
</dbReference>
<organism evidence="3 4">
    <name type="scientific">Nesterenkonia flava</name>
    <dbReference type="NCBI Taxonomy" id="469799"/>
    <lineage>
        <taxon>Bacteria</taxon>
        <taxon>Bacillati</taxon>
        <taxon>Actinomycetota</taxon>
        <taxon>Actinomycetes</taxon>
        <taxon>Micrococcales</taxon>
        <taxon>Micrococcaceae</taxon>
        <taxon>Nesterenkonia</taxon>
    </lineage>
</organism>
<dbReference type="EMBL" id="JAVKGT010000006">
    <property type="protein sequence ID" value="MDR5711233.1"/>
    <property type="molecule type" value="Genomic_DNA"/>
</dbReference>
<dbReference type="Proteomes" id="UP001260872">
    <property type="component" value="Unassembled WGS sequence"/>
</dbReference>
<evidence type="ECO:0000313" key="3">
    <source>
        <dbReference type="EMBL" id="MDR5711233.1"/>
    </source>
</evidence>
<gene>
    <name evidence="3" type="ORF">RH857_03635</name>
</gene>
<comment type="caution">
    <text evidence="3">The sequence shown here is derived from an EMBL/GenBank/DDBJ whole genome shotgun (WGS) entry which is preliminary data.</text>
</comment>
<dbReference type="Gene3D" id="3.90.550.10">
    <property type="entry name" value="Spore Coat Polysaccharide Biosynthesis Protein SpsA, Chain A"/>
    <property type="match status" value="1"/>
</dbReference>
<dbReference type="SUPFAM" id="SSF53448">
    <property type="entry name" value="Nucleotide-diphospho-sugar transferases"/>
    <property type="match status" value="1"/>
</dbReference>
<feature type="region of interest" description="Disordered" evidence="1">
    <location>
        <begin position="27"/>
        <end position="56"/>
    </location>
</feature>
<proteinExistence type="predicted"/>
<accession>A0ABU1FRI2</accession>
<keyword evidence="3" id="KW-0808">Transferase</keyword>
<dbReference type="GO" id="GO:0016740">
    <property type="term" value="F:transferase activity"/>
    <property type="evidence" value="ECO:0007669"/>
    <property type="project" value="UniProtKB-KW"/>
</dbReference>
<evidence type="ECO:0000259" key="2">
    <source>
        <dbReference type="Pfam" id="PF12804"/>
    </source>
</evidence>
<sequence>MQIILLAGGRGSRLGGVNKALLRRSPELAPAPPASESAGSAPSRPPLTGPEPVRSTAAGPTLLQQWVSALAARDITGVVVGDAVLGEHLPPAAESGMGPPLVLTREDPPFAGPAAAVCAGVRALPTPADPAGGQVMLCAVDIAEPAPLLDWLLEAARSHPHTAVLPRDGAGRDQWLASIVEARWLRERVAEIPPGEEEGQSLRWLLSSAQPLRIPLPAGLGHDIDDPHQARRFGVQL</sequence>
<reference evidence="4" key="1">
    <citation type="submission" date="2023-07" db="EMBL/GenBank/DDBJ databases">
        <title>Description of three actinobacteria isolated from air of manufacturing shop in a pharmaceutical factory.</title>
        <authorList>
            <person name="Zhang D.-F."/>
        </authorList>
    </citation>
    <scope>NUCLEOTIDE SEQUENCE [LARGE SCALE GENOMIC DNA]</scope>
    <source>
        <strain evidence="4">CCTCC AB 207010</strain>
    </source>
</reference>
<keyword evidence="4" id="KW-1185">Reference proteome</keyword>
<evidence type="ECO:0000256" key="1">
    <source>
        <dbReference type="SAM" id="MobiDB-lite"/>
    </source>
</evidence>